<dbReference type="PRINTS" id="PR00080">
    <property type="entry name" value="SDRFAMILY"/>
</dbReference>
<gene>
    <name evidence="4" type="ORF">EV643_101354</name>
</gene>
<evidence type="ECO:0000256" key="3">
    <source>
        <dbReference type="RuleBase" id="RU000363"/>
    </source>
</evidence>
<keyword evidence="5" id="KW-1185">Reference proteome</keyword>
<dbReference type="PANTHER" id="PTHR44169">
    <property type="entry name" value="NADPH-DEPENDENT 1-ACYLDIHYDROXYACETONE PHOSPHATE REDUCTASE"/>
    <property type="match status" value="1"/>
</dbReference>
<evidence type="ECO:0000256" key="1">
    <source>
        <dbReference type="ARBA" id="ARBA00006484"/>
    </source>
</evidence>
<accession>A0A4R6KPH1</accession>
<name>A0A4R6KPH1_9ACTN</name>
<evidence type="ECO:0000313" key="5">
    <source>
        <dbReference type="Proteomes" id="UP000295388"/>
    </source>
</evidence>
<dbReference type="InterPro" id="IPR002347">
    <property type="entry name" value="SDR_fam"/>
</dbReference>
<dbReference type="Pfam" id="PF00106">
    <property type="entry name" value="adh_short"/>
    <property type="match status" value="1"/>
</dbReference>
<dbReference type="Proteomes" id="UP000295388">
    <property type="component" value="Unassembled WGS sequence"/>
</dbReference>
<protein>
    <submittedName>
        <fullName evidence="4">Short-subunit dehydrogenase</fullName>
    </submittedName>
</protein>
<reference evidence="4 5" key="1">
    <citation type="submission" date="2019-03" db="EMBL/GenBank/DDBJ databases">
        <title>Genomic Encyclopedia of Type Strains, Phase III (KMG-III): the genomes of soil and plant-associated and newly described type strains.</title>
        <authorList>
            <person name="Whitman W."/>
        </authorList>
    </citation>
    <scope>NUCLEOTIDE SEQUENCE [LARGE SCALE GENOMIC DNA]</scope>
    <source>
        <strain evidence="4 5">VKM Ac-2527</strain>
    </source>
</reference>
<evidence type="ECO:0000256" key="2">
    <source>
        <dbReference type="ARBA" id="ARBA00023002"/>
    </source>
</evidence>
<evidence type="ECO:0000313" key="4">
    <source>
        <dbReference type="EMBL" id="TDO54565.1"/>
    </source>
</evidence>
<comment type="similarity">
    <text evidence="1 3">Belongs to the short-chain dehydrogenases/reductases (SDR) family.</text>
</comment>
<dbReference type="AlphaFoldDB" id="A0A4R6KPH1"/>
<keyword evidence="2" id="KW-0560">Oxidoreductase</keyword>
<dbReference type="PANTHER" id="PTHR44169:SF6">
    <property type="entry name" value="NADPH-DEPENDENT 1-ACYLDIHYDROXYACETONE PHOSPHATE REDUCTASE"/>
    <property type="match status" value="1"/>
</dbReference>
<organism evidence="4 5">
    <name type="scientific">Kribbella caucasensis</name>
    <dbReference type="NCBI Taxonomy" id="2512215"/>
    <lineage>
        <taxon>Bacteria</taxon>
        <taxon>Bacillati</taxon>
        <taxon>Actinomycetota</taxon>
        <taxon>Actinomycetes</taxon>
        <taxon>Propionibacteriales</taxon>
        <taxon>Kribbellaceae</taxon>
        <taxon>Kribbella</taxon>
    </lineage>
</organism>
<dbReference type="SUPFAM" id="SSF51735">
    <property type="entry name" value="NAD(P)-binding Rossmann-fold domains"/>
    <property type="match status" value="1"/>
</dbReference>
<dbReference type="GO" id="GO:0016491">
    <property type="term" value="F:oxidoreductase activity"/>
    <property type="evidence" value="ECO:0007669"/>
    <property type="project" value="UniProtKB-KW"/>
</dbReference>
<proteinExistence type="inferred from homology"/>
<comment type="caution">
    <text evidence="4">The sequence shown here is derived from an EMBL/GenBank/DDBJ whole genome shotgun (WGS) entry which is preliminary data.</text>
</comment>
<dbReference type="EMBL" id="SNWQ01000001">
    <property type="protein sequence ID" value="TDO54565.1"/>
    <property type="molecule type" value="Genomic_DNA"/>
</dbReference>
<sequence>MAEQQQRGAVLVTGATGGIGAATVRALATRGFTVYAGARSATSLFKGVTGVRVVTLELSDSASIAAAAKQIAGEVKGLHAVVNNAGVIVQGPLELVPAEEWRRQFEVNTLGPATVIREFLPLIRSGAGRIVNVSAPTGQVAMPLLSALSASKAGLDSLSDALRLELAAWKIPVSVVVPGSTATAIFDKAGAAAKEAQSQAEQDRVRLYRAHLEAYEKANARFKPGPVEKVAETIARAVEARRPKRRYLVGDARSLSILTKLPAGLRDRVVAQALGLNRITPEARWPARRPWYSSAPPPALAGTRPVNSLAKVIGCSWSAVIPTAPPTWLANSPPRPSSPRTPL</sequence>
<dbReference type="InterPro" id="IPR036291">
    <property type="entry name" value="NAD(P)-bd_dom_sf"/>
</dbReference>
<dbReference type="Gene3D" id="3.40.50.720">
    <property type="entry name" value="NAD(P)-binding Rossmann-like Domain"/>
    <property type="match status" value="1"/>
</dbReference>
<dbReference type="PRINTS" id="PR00081">
    <property type="entry name" value="GDHRDH"/>
</dbReference>